<reference evidence="4 5" key="1">
    <citation type="journal article" date="2018" name="BMC Genomics">
        <title>Comparative genome analyses reveal sequence features reflecting distinct modes of host-adaptation between dicot and monocot powdery mildew.</title>
        <authorList>
            <person name="Wu Y."/>
            <person name="Ma X."/>
            <person name="Pan Z."/>
            <person name="Kale S.D."/>
            <person name="Song Y."/>
            <person name="King H."/>
            <person name="Zhang Q."/>
            <person name="Presley C."/>
            <person name="Deng X."/>
            <person name="Wei C.I."/>
            <person name="Xiao S."/>
        </authorList>
    </citation>
    <scope>NUCLEOTIDE SEQUENCE [LARGE SCALE GENOMIC DNA]</scope>
    <source>
        <strain evidence="4">UMSG3</strain>
    </source>
</reference>
<dbReference type="EMBL" id="MCBQ01018859">
    <property type="protein sequence ID" value="RKF57406.1"/>
    <property type="molecule type" value="Genomic_DNA"/>
</dbReference>
<feature type="compositionally biased region" description="Low complexity" evidence="3">
    <location>
        <begin position="12"/>
        <end position="23"/>
    </location>
</feature>
<evidence type="ECO:0000256" key="2">
    <source>
        <dbReference type="RuleBase" id="RU003844"/>
    </source>
</evidence>
<dbReference type="InterPro" id="IPR018494">
    <property type="entry name" value="Oxysterol-bd_CS"/>
</dbReference>
<evidence type="ECO:0000313" key="4">
    <source>
        <dbReference type="EMBL" id="RKF57406.1"/>
    </source>
</evidence>
<evidence type="ECO:0000313" key="5">
    <source>
        <dbReference type="Proteomes" id="UP000283383"/>
    </source>
</evidence>
<organism evidence="4 5">
    <name type="scientific">Golovinomyces cichoracearum</name>
    <dbReference type="NCBI Taxonomy" id="62708"/>
    <lineage>
        <taxon>Eukaryota</taxon>
        <taxon>Fungi</taxon>
        <taxon>Dikarya</taxon>
        <taxon>Ascomycota</taxon>
        <taxon>Pezizomycotina</taxon>
        <taxon>Leotiomycetes</taxon>
        <taxon>Erysiphales</taxon>
        <taxon>Erysiphaceae</taxon>
        <taxon>Golovinomyces</taxon>
    </lineage>
</organism>
<dbReference type="PANTHER" id="PTHR10972">
    <property type="entry name" value="OXYSTEROL-BINDING PROTEIN-RELATED"/>
    <property type="match status" value="1"/>
</dbReference>
<proteinExistence type="inferred from homology"/>
<dbReference type="InterPro" id="IPR037239">
    <property type="entry name" value="OSBP_sf"/>
</dbReference>
<dbReference type="GO" id="GO:0005829">
    <property type="term" value="C:cytosol"/>
    <property type="evidence" value="ECO:0007669"/>
    <property type="project" value="TreeGrafter"/>
</dbReference>
<dbReference type="PANTHER" id="PTHR10972:SF212">
    <property type="entry name" value="OXYSTEROL-BINDING PROTEIN-LIKE PROTEIN 1"/>
    <property type="match status" value="1"/>
</dbReference>
<dbReference type="FunFam" id="2.40.160.120:FF:000016">
    <property type="entry name" value="Oxysterol binding protein (Orp8), putative"/>
    <property type="match status" value="1"/>
</dbReference>
<dbReference type="Proteomes" id="UP000283383">
    <property type="component" value="Unassembled WGS sequence"/>
</dbReference>
<evidence type="ECO:0000256" key="3">
    <source>
        <dbReference type="SAM" id="MobiDB-lite"/>
    </source>
</evidence>
<comment type="caution">
    <text evidence="4">The sequence shown here is derived from an EMBL/GenBank/DDBJ whole genome shotgun (WGS) entry which is preliminary data.</text>
</comment>
<dbReference type="SUPFAM" id="SSF144000">
    <property type="entry name" value="Oxysterol-binding protein-like"/>
    <property type="match status" value="1"/>
</dbReference>
<comment type="similarity">
    <text evidence="1 2">Belongs to the OSBP family.</text>
</comment>
<keyword evidence="5" id="KW-1185">Reference proteome</keyword>
<feature type="region of interest" description="Disordered" evidence="3">
    <location>
        <begin position="1"/>
        <end position="37"/>
    </location>
</feature>
<dbReference type="Gene3D" id="3.30.70.3490">
    <property type="match status" value="1"/>
</dbReference>
<dbReference type="InterPro" id="IPR000648">
    <property type="entry name" value="Oxysterol-bd"/>
</dbReference>
<gene>
    <name evidence="4" type="ORF">GcM3_188001</name>
</gene>
<dbReference type="GO" id="GO:0032934">
    <property type="term" value="F:sterol binding"/>
    <property type="evidence" value="ECO:0007669"/>
    <property type="project" value="TreeGrafter"/>
</dbReference>
<feature type="compositionally biased region" description="Basic and acidic residues" evidence="3">
    <location>
        <begin position="24"/>
        <end position="37"/>
    </location>
</feature>
<protein>
    <submittedName>
        <fullName evidence="4">Oxysterol-binding protein-like protein 1</fullName>
    </submittedName>
</protein>
<dbReference type="STRING" id="62708.A0A420HJ02"/>
<dbReference type="PROSITE" id="PS01013">
    <property type="entry name" value="OSBP"/>
    <property type="match status" value="1"/>
</dbReference>
<accession>A0A420HJ02</accession>
<dbReference type="GO" id="GO:0016020">
    <property type="term" value="C:membrane"/>
    <property type="evidence" value="ECO:0007669"/>
    <property type="project" value="TreeGrafter"/>
</dbReference>
<sequence>MASPESSKSHMDSIFSSETSSTDHSTEETSTDLDKQPNESSKLRTLLSILRKFSGVADIASVRFSLPAQLLEPIPNLEYWNYFDQPSAFIAIGKSNDALGRMLEVLRFWFTKDLKYVKGKPCKPYNSTLGEFFRCNWEAEDFLPTISELVSISEATGRTSRSKKSSRSSSVATQNINLGSINEKKAKISFLTEQVSHHPPVSAFIAECPEMGLRACGFDQLTARFTGMSVKVTPGEHNLGIYINLTKRDNEEYHLTHPAAHISGFLIGGINVTICEECYITCEKTKIKTILNYIEEGWLGRARNKVEGVIFKYDPNNDHISKIKEVPESDILARISGFWKESVHFSYGAHSKSQIPLIDLTPLNLPQKIVPPMENQLSNESRHQWSSVTDAINAHQYSKATTLKDELEEKERAKAREREKKGFNWNPRFFVGTIPTNGRPELTLEGKEALTRLQEDEWELEERNM</sequence>
<name>A0A420HJ02_9PEZI</name>
<dbReference type="Pfam" id="PF01237">
    <property type="entry name" value="Oxysterol_BP"/>
    <property type="match status" value="1"/>
</dbReference>
<dbReference type="AlphaFoldDB" id="A0A420HJ02"/>
<dbReference type="Gene3D" id="2.40.160.120">
    <property type="match status" value="1"/>
</dbReference>
<evidence type="ECO:0000256" key="1">
    <source>
        <dbReference type="ARBA" id="ARBA00008842"/>
    </source>
</evidence>